<dbReference type="Gene3D" id="6.10.250.640">
    <property type="match status" value="1"/>
</dbReference>
<evidence type="ECO:0000256" key="5">
    <source>
        <dbReference type="ARBA" id="ARBA00022824"/>
    </source>
</evidence>
<name>A0A0V0SJX9_9BILA</name>
<comment type="subcellular location">
    <subcellularLocation>
        <location evidence="1">Endoplasmic reticulum</location>
    </subcellularLocation>
</comment>
<accession>A0A0V0SJX9</accession>
<dbReference type="Proteomes" id="UP000054630">
    <property type="component" value="Unassembled WGS sequence"/>
</dbReference>
<dbReference type="AlphaFoldDB" id="A0A0V0SJX9"/>
<keyword evidence="5" id="KW-0256">Endoplasmic reticulum</keyword>
<dbReference type="Pfam" id="PF10185">
    <property type="entry name" value="Mesd"/>
    <property type="match status" value="1"/>
</dbReference>
<evidence type="ECO:0000313" key="8">
    <source>
        <dbReference type="EMBL" id="KRX26986.1"/>
    </source>
</evidence>
<comment type="caution">
    <text evidence="8">The sequence shown here is derived from an EMBL/GenBank/DDBJ whole genome shotgun (WGS) entry which is preliminary data.</text>
</comment>
<dbReference type="PANTHER" id="PTHR17600:SF2">
    <property type="entry name" value="LRP CHAPERONE MESD"/>
    <property type="match status" value="1"/>
</dbReference>
<dbReference type="STRING" id="6336.A0A0V0SJX9"/>
<evidence type="ECO:0000256" key="7">
    <source>
        <dbReference type="SAM" id="SignalP"/>
    </source>
</evidence>
<evidence type="ECO:0000256" key="1">
    <source>
        <dbReference type="ARBA" id="ARBA00004240"/>
    </source>
</evidence>
<dbReference type="GO" id="GO:0016055">
    <property type="term" value="P:Wnt signaling pathway"/>
    <property type="evidence" value="ECO:0007669"/>
    <property type="project" value="UniProtKB-KW"/>
</dbReference>
<dbReference type="EMBL" id="JYDL01000005">
    <property type="protein sequence ID" value="KRX26986.1"/>
    <property type="molecule type" value="Genomic_DNA"/>
</dbReference>
<feature type="chain" id="PRO_5006868668" evidence="7">
    <location>
        <begin position="25"/>
        <end position="175"/>
    </location>
</feature>
<protein>
    <submittedName>
        <fullName evidence="8">LDLR chaperone MESD</fullName>
    </submittedName>
</protein>
<dbReference type="InterPro" id="IPR019330">
    <property type="entry name" value="MESD"/>
</dbReference>
<keyword evidence="6" id="KW-0143">Chaperone</keyword>
<dbReference type="GO" id="GO:0006457">
    <property type="term" value="P:protein folding"/>
    <property type="evidence" value="ECO:0007669"/>
    <property type="project" value="InterPro"/>
</dbReference>
<keyword evidence="9" id="KW-1185">Reference proteome</keyword>
<proteinExistence type="inferred from homology"/>
<dbReference type="GO" id="GO:0005783">
    <property type="term" value="C:endoplasmic reticulum"/>
    <property type="evidence" value="ECO:0007669"/>
    <property type="project" value="UniProtKB-SubCell"/>
</dbReference>
<dbReference type="PANTHER" id="PTHR17600">
    <property type="entry name" value="MESODERM DEVELOPMENT CANDIDATE 2"/>
    <property type="match status" value="1"/>
</dbReference>
<evidence type="ECO:0000313" key="9">
    <source>
        <dbReference type="Proteomes" id="UP000054630"/>
    </source>
</evidence>
<reference evidence="8 9" key="1">
    <citation type="submission" date="2015-01" db="EMBL/GenBank/DDBJ databases">
        <title>Evolution of Trichinella species and genotypes.</title>
        <authorList>
            <person name="Korhonen P.K."/>
            <person name="Edoardo P."/>
            <person name="Giuseppe L.R."/>
            <person name="Gasser R.B."/>
        </authorList>
    </citation>
    <scope>NUCLEOTIDE SEQUENCE [LARGE SCALE GENOMIC DNA]</scope>
    <source>
        <strain evidence="8">ISS37</strain>
    </source>
</reference>
<sequence>MLRSCMLICIILSFAFVTLQNSNAKKKKSLIDYNEADLEDLYDQWEQSDDPLEEDELPEWKRKPSASFDPSQFKDMEEMAKAMKKRKTLMIFVTVSGEPSPKELDDITLLWQTSLFNNHIEVQRFTIDHNRAIFMFKDGAQAWDAKDFLIKQDRCAEVTIEGKSYPGKAEVQKEL</sequence>
<feature type="signal peptide" evidence="7">
    <location>
        <begin position="1"/>
        <end position="24"/>
    </location>
</feature>
<dbReference type="Gene3D" id="3.30.70.260">
    <property type="match status" value="1"/>
</dbReference>
<comment type="similarity">
    <text evidence="2">Belongs to the MESD family.</text>
</comment>
<dbReference type="OrthoDB" id="75833at2759"/>
<keyword evidence="4 7" id="KW-0732">Signal</keyword>
<evidence type="ECO:0000256" key="4">
    <source>
        <dbReference type="ARBA" id="ARBA00022729"/>
    </source>
</evidence>
<organism evidence="8 9">
    <name type="scientific">Trichinella nelsoni</name>
    <dbReference type="NCBI Taxonomy" id="6336"/>
    <lineage>
        <taxon>Eukaryota</taxon>
        <taxon>Metazoa</taxon>
        <taxon>Ecdysozoa</taxon>
        <taxon>Nematoda</taxon>
        <taxon>Enoplea</taxon>
        <taxon>Dorylaimia</taxon>
        <taxon>Trichinellida</taxon>
        <taxon>Trichinellidae</taxon>
        <taxon>Trichinella</taxon>
    </lineage>
</organism>
<gene>
    <name evidence="8" type="primary">MESDC2</name>
    <name evidence="8" type="ORF">T07_2815</name>
</gene>
<keyword evidence="3" id="KW-0879">Wnt signaling pathway</keyword>
<evidence type="ECO:0000256" key="6">
    <source>
        <dbReference type="ARBA" id="ARBA00023186"/>
    </source>
</evidence>
<dbReference type="FunFam" id="3.30.70.260:FF:000031">
    <property type="entry name" value="LDLR chaperone MESD"/>
    <property type="match status" value="1"/>
</dbReference>
<evidence type="ECO:0000256" key="2">
    <source>
        <dbReference type="ARBA" id="ARBA00011068"/>
    </source>
</evidence>
<evidence type="ECO:0000256" key="3">
    <source>
        <dbReference type="ARBA" id="ARBA00022687"/>
    </source>
</evidence>